<protein>
    <submittedName>
        <fullName evidence="1">Crinkler family protein</fullName>
    </submittedName>
</protein>
<organism evidence="1 2">
    <name type="scientific">Gigaspora margarita</name>
    <dbReference type="NCBI Taxonomy" id="4874"/>
    <lineage>
        <taxon>Eukaryota</taxon>
        <taxon>Fungi</taxon>
        <taxon>Fungi incertae sedis</taxon>
        <taxon>Mucoromycota</taxon>
        <taxon>Glomeromycotina</taxon>
        <taxon>Glomeromycetes</taxon>
        <taxon>Diversisporales</taxon>
        <taxon>Gigasporaceae</taxon>
        <taxon>Gigaspora</taxon>
    </lineage>
</organism>
<dbReference type="EMBL" id="WTPW01001747">
    <property type="protein sequence ID" value="KAF0416574.1"/>
    <property type="molecule type" value="Genomic_DNA"/>
</dbReference>
<dbReference type="AlphaFoldDB" id="A0A8H3X7N2"/>
<dbReference type="OrthoDB" id="2435986at2759"/>
<evidence type="ECO:0000313" key="2">
    <source>
        <dbReference type="Proteomes" id="UP000439903"/>
    </source>
</evidence>
<gene>
    <name evidence="1" type="ORF">F8M41_007410</name>
</gene>
<dbReference type="Proteomes" id="UP000439903">
    <property type="component" value="Unassembled WGS sequence"/>
</dbReference>
<proteinExistence type="predicted"/>
<comment type="caution">
    <text evidence="1">The sequence shown here is derived from an EMBL/GenBank/DDBJ whole genome shotgun (WGS) entry which is preliminary data.</text>
</comment>
<keyword evidence="2" id="KW-1185">Reference proteome</keyword>
<evidence type="ECO:0000313" key="1">
    <source>
        <dbReference type="EMBL" id="KAF0416574.1"/>
    </source>
</evidence>
<accession>A0A8H3X7N2</accession>
<name>A0A8H3X7N2_GIGMA</name>
<sequence length="96" mass="10503">MYISGSCIASCYNSEVKVCPEYELSESHGKGPVDWVIKIGDTIIIVTEAKKEDITQGVSQNAIQLQASSQCNKKKCTYNKALHEDVIYSIVSTGVD</sequence>
<reference evidence="1 2" key="1">
    <citation type="journal article" date="2019" name="Environ. Microbiol.">
        <title>At the nexus of three kingdoms: the genome of the mycorrhizal fungus Gigaspora margarita provides insights into plant, endobacterial and fungal interactions.</title>
        <authorList>
            <person name="Venice F."/>
            <person name="Ghignone S."/>
            <person name="Salvioli di Fossalunga A."/>
            <person name="Amselem J."/>
            <person name="Novero M."/>
            <person name="Xianan X."/>
            <person name="Sedzielewska Toro K."/>
            <person name="Morin E."/>
            <person name="Lipzen A."/>
            <person name="Grigoriev I.V."/>
            <person name="Henrissat B."/>
            <person name="Martin F.M."/>
            <person name="Bonfante P."/>
        </authorList>
    </citation>
    <scope>NUCLEOTIDE SEQUENCE [LARGE SCALE GENOMIC DNA]</scope>
    <source>
        <strain evidence="1 2">BEG34</strain>
    </source>
</reference>